<reference evidence="2" key="1">
    <citation type="submission" date="2023-10" db="EMBL/GenBank/DDBJ databases">
        <title>Mycolicibacterium fortuitum clinical isolates causing pulmonary infections in humans.</title>
        <authorList>
            <person name="Mejia-Ponce P.M."/>
            <person name="Zenteno-Cuevas R."/>
            <person name="Licona-Cassani C."/>
        </authorList>
    </citation>
    <scope>NUCLEOTIDE SEQUENCE</scope>
    <source>
        <strain evidence="2">M8</strain>
    </source>
</reference>
<feature type="region of interest" description="Disordered" evidence="1">
    <location>
        <begin position="1"/>
        <end position="21"/>
    </location>
</feature>
<feature type="compositionally biased region" description="Polar residues" evidence="1">
    <location>
        <begin position="11"/>
        <end position="21"/>
    </location>
</feature>
<accession>A0AAE5A9V6</accession>
<comment type="caution">
    <text evidence="2">The sequence shown here is derived from an EMBL/GenBank/DDBJ whole genome shotgun (WGS) entry which is preliminary data.</text>
</comment>
<dbReference type="AlphaFoldDB" id="A0AAE5A9V6"/>
<organism evidence="2 3">
    <name type="scientific">Mycolicibacterium fortuitum</name>
    <name type="common">Mycobacterium fortuitum</name>
    <dbReference type="NCBI Taxonomy" id="1766"/>
    <lineage>
        <taxon>Bacteria</taxon>
        <taxon>Bacillati</taxon>
        <taxon>Actinomycetota</taxon>
        <taxon>Actinomycetes</taxon>
        <taxon>Mycobacteriales</taxon>
        <taxon>Mycobacteriaceae</taxon>
        <taxon>Mycolicibacterium</taxon>
    </lineage>
</organism>
<name>A0AAE5A9V6_MYCFO</name>
<feature type="compositionally biased region" description="Basic and acidic residues" evidence="1">
    <location>
        <begin position="147"/>
        <end position="156"/>
    </location>
</feature>
<dbReference type="RefSeq" id="WP_317721488.1">
    <property type="nucleotide sequence ID" value="NZ_JAWLVK010000001.1"/>
</dbReference>
<sequence>MSDDHAEAQANEHQSFARSATITTDDGQKFTVRNPLYLSASQLVAYNELHHRINKCDRWPDVDQPEQKMKTVQPDGTEVETYIGARTIRGDYIEPYQENGVMVNPPYEIQAAMIVMGDKYDAFEAAGGSPREVVELLAELRRGVQKRVDADPKSDGRGGVLAAVPAPDSQ</sequence>
<evidence type="ECO:0000256" key="1">
    <source>
        <dbReference type="SAM" id="MobiDB-lite"/>
    </source>
</evidence>
<proteinExistence type="predicted"/>
<evidence type="ECO:0000313" key="3">
    <source>
        <dbReference type="Proteomes" id="UP001186041"/>
    </source>
</evidence>
<dbReference type="Proteomes" id="UP001186041">
    <property type="component" value="Unassembled WGS sequence"/>
</dbReference>
<evidence type="ECO:0000313" key="2">
    <source>
        <dbReference type="EMBL" id="MDV7288761.1"/>
    </source>
</evidence>
<dbReference type="EMBL" id="JAWLVV010000001">
    <property type="protein sequence ID" value="MDV7288761.1"/>
    <property type="molecule type" value="Genomic_DNA"/>
</dbReference>
<feature type="region of interest" description="Disordered" evidence="1">
    <location>
        <begin position="147"/>
        <end position="170"/>
    </location>
</feature>
<evidence type="ECO:0008006" key="4">
    <source>
        <dbReference type="Google" id="ProtNLM"/>
    </source>
</evidence>
<gene>
    <name evidence="2" type="ORF">R4485_01115</name>
</gene>
<protein>
    <recommendedName>
        <fullName evidence="4">Tail assembly chaperone</fullName>
    </recommendedName>
</protein>